<dbReference type="KEGG" id="nhl:Nhal_1804"/>
<reference evidence="2" key="1">
    <citation type="submission" date="2010-04" db="EMBL/GenBank/DDBJ databases">
        <title>Complete genome sequence of Nitrosococcus halophilus Nc4, a salt-adapted, aerobic obligate ammonia-oxidizing sulfur purple bacterium.</title>
        <authorList>
            <consortium name="US DOE Joint Genome Institute"/>
            <person name="Campbell M.A."/>
            <person name="Malfatti S.A."/>
            <person name="Chain P.S.G."/>
            <person name="Heidelberg J.F."/>
            <person name="Ward B.B."/>
            <person name="Klotz M.G."/>
        </authorList>
    </citation>
    <scope>NUCLEOTIDE SEQUENCE [LARGE SCALE GENOMIC DNA]</scope>
    <source>
        <strain evidence="2">Nc4</strain>
    </source>
</reference>
<evidence type="ECO:0000313" key="2">
    <source>
        <dbReference type="Proteomes" id="UP000001844"/>
    </source>
</evidence>
<dbReference type="HOGENOM" id="CLU_2974800_0_0_6"/>
<name>D5C333_NITHN</name>
<protein>
    <submittedName>
        <fullName evidence="1">Uncharacterized protein</fullName>
    </submittedName>
</protein>
<dbReference type="Proteomes" id="UP000001844">
    <property type="component" value="Chromosome"/>
</dbReference>
<dbReference type="EMBL" id="CP001798">
    <property type="protein sequence ID" value="ADE14925.1"/>
    <property type="molecule type" value="Genomic_DNA"/>
</dbReference>
<keyword evidence="2" id="KW-1185">Reference proteome</keyword>
<sequence length="58" mass="6747">MKQVGPTSLHRLAPPEIISRRLKQTVLLLRNLLFWRSLPFQTLFNSILTPKMRSAHHG</sequence>
<evidence type="ECO:0000313" key="1">
    <source>
        <dbReference type="EMBL" id="ADE14925.1"/>
    </source>
</evidence>
<dbReference type="AlphaFoldDB" id="D5C333"/>
<accession>D5C333</accession>
<dbReference type="STRING" id="472759.Nhal_1804"/>
<gene>
    <name evidence="1" type="ordered locus">Nhal_1804</name>
</gene>
<organism evidence="1 2">
    <name type="scientific">Nitrosococcus halophilus (strain Nc4)</name>
    <dbReference type="NCBI Taxonomy" id="472759"/>
    <lineage>
        <taxon>Bacteria</taxon>
        <taxon>Pseudomonadati</taxon>
        <taxon>Pseudomonadota</taxon>
        <taxon>Gammaproteobacteria</taxon>
        <taxon>Chromatiales</taxon>
        <taxon>Chromatiaceae</taxon>
        <taxon>Nitrosococcus</taxon>
    </lineage>
</organism>
<proteinExistence type="predicted"/>